<feature type="compositionally biased region" description="Polar residues" evidence="15">
    <location>
        <begin position="237"/>
        <end position="256"/>
    </location>
</feature>
<evidence type="ECO:0000256" key="6">
    <source>
        <dbReference type="ARBA" id="ARBA00022692"/>
    </source>
</evidence>
<organism evidence="18 19">
    <name type="scientific">Caldimonas mangrovi</name>
    <dbReference type="NCBI Taxonomy" id="2944811"/>
    <lineage>
        <taxon>Bacteria</taxon>
        <taxon>Pseudomonadati</taxon>
        <taxon>Pseudomonadota</taxon>
        <taxon>Betaproteobacteria</taxon>
        <taxon>Burkholderiales</taxon>
        <taxon>Sphaerotilaceae</taxon>
        <taxon>Caldimonas</taxon>
    </lineage>
</organism>
<evidence type="ECO:0000259" key="16">
    <source>
        <dbReference type="Pfam" id="PF00593"/>
    </source>
</evidence>
<dbReference type="InterPro" id="IPR036942">
    <property type="entry name" value="Beta-barrel_TonB_sf"/>
</dbReference>
<dbReference type="InterPro" id="IPR012910">
    <property type="entry name" value="Plug_dom"/>
</dbReference>
<dbReference type="SUPFAM" id="SSF56935">
    <property type="entry name" value="Porins"/>
    <property type="match status" value="1"/>
</dbReference>
<evidence type="ECO:0000256" key="14">
    <source>
        <dbReference type="RuleBase" id="RU003357"/>
    </source>
</evidence>
<evidence type="ECO:0000313" key="18">
    <source>
        <dbReference type="EMBL" id="MCM5681302.1"/>
    </source>
</evidence>
<evidence type="ECO:0000256" key="13">
    <source>
        <dbReference type="PROSITE-ProRule" id="PRU01360"/>
    </source>
</evidence>
<dbReference type="Gene3D" id="2.40.170.20">
    <property type="entry name" value="TonB-dependent receptor, beta-barrel domain"/>
    <property type="match status" value="1"/>
</dbReference>
<keyword evidence="10 13" id="KW-0472">Membrane</keyword>
<dbReference type="PROSITE" id="PS52016">
    <property type="entry name" value="TONB_DEPENDENT_REC_3"/>
    <property type="match status" value="1"/>
</dbReference>
<dbReference type="InterPro" id="IPR000531">
    <property type="entry name" value="Beta-barrel_TonB"/>
</dbReference>
<keyword evidence="5" id="KW-0410">Iron transport</keyword>
<evidence type="ECO:0000256" key="3">
    <source>
        <dbReference type="ARBA" id="ARBA00022448"/>
    </source>
</evidence>
<dbReference type="Pfam" id="PF00593">
    <property type="entry name" value="TonB_dep_Rec_b-barrel"/>
    <property type="match status" value="1"/>
</dbReference>
<keyword evidence="9 14" id="KW-0798">TonB box</keyword>
<comment type="similarity">
    <text evidence="2 13 14">Belongs to the TonB-dependent receptor family.</text>
</comment>
<evidence type="ECO:0000256" key="15">
    <source>
        <dbReference type="SAM" id="MobiDB-lite"/>
    </source>
</evidence>
<reference evidence="18" key="1">
    <citation type="submission" date="2022-05" db="EMBL/GenBank/DDBJ databases">
        <title>Schlegelella sp. nov., isolated from mangrove soil.</title>
        <authorList>
            <person name="Liu Y."/>
            <person name="Ge X."/>
            <person name="Liu W."/>
        </authorList>
    </citation>
    <scope>NUCLEOTIDE SEQUENCE</scope>
    <source>
        <strain evidence="18">S2-27</strain>
    </source>
</reference>
<comment type="caution">
    <text evidence="18">The sequence shown here is derived from an EMBL/GenBank/DDBJ whole genome shotgun (WGS) entry which is preliminary data.</text>
</comment>
<feature type="region of interest" description="Disordered" evidence="15">
    <location>
        <begin position="237"/>
        <end position="263"/>
    </location>
</feature>
<gene>
    <name evidence="18" type="ORF">M8A51_17385</name>
</gene>
<name>A0ABT0YSN7_9BURK</name>
<evidence type="ECO:0000313" key="19">
    <source>
        <dbReference type="Proteomes" id="UP001165541"/>
    </source>
</evidence>
<evidence type="ECO:0000256" key="11">
    <source>
        <dbReference type="ARBA" id="ARBA00023170"/>
    </source>
</evidence>
<keyword evidence="11 18" id="KW-0675">Receptor</keyword>
<dbReference type="PANTHER" id="PTHR32552:SF81">
    <property type="entry name" value="TONB-DEPENDENT OUTER MEMBRANE RECEPTOR"/>
    <property type="match status" value="1"/>
</dbReference>
<dbReference type="InterPro" id="IPR039426">
    <property type="entry name" value="TonB-dep_rcpt-like"/>
</dbReference>
<dbReference type="EMBL" id="JAMKFE010000011">
    <property type="protein sequence ID" value="MCM5681302.1"/>
    <property type="molecule type" value="Genomic_DNA"/>
</dbReference>
<keyword evidence="19" id="KW-1185">Reference proteome</keyword>
<keyword evidence="12 13" id="KW-0998">Cell outer membrane</keyword>
<feature type="domain" description="TonB-dependent receptor plug" evidence="17">
    <location>
        <begin position="21"/>
        <end position="131"/>
    </location>
</feature>
<feature type="domain" description="TonB-dependent receptor-like beta-barrel" evidence="16">
    <location>
        <begin position="224"/>
        <end position="644"/>
    </location>
</feature>
<evidence type="ECO:0000256" key="5">
    <source>
        <dbReference type="ARBA" id="ARBA00022496"/>
    </source>
</evidence>
<keyword evidence="7" id="KW-0408">Iron</keyword>
<evidence type="ECO:0000256" key="1">
    <source>
        <dbReference type="ARBA" id="ARBA00004571"/>
    </source>
</evidence>
<proteinExistence type="inferred from homology"/>
<evidence type="ECO:0000259" key="17">
    <source>
        <dbReference type="Pfam" id="PF07715"/>
    </source>
</evidence>
<keyword evidence="8" id="KW-0406">Ion transport</keyword>
<dbReference type="PANTHER" id="PTHR32552">
    <property type="entry name" value="FERRICHROME IRON RECEPTOR-RELATED"/>
    <property type="match status" value="1"/>
</dbReference>
<keyword evidence="3 13" id="KW-0813">Transport</keyword>
<sequence length="679" mass="74211">MSATPLEPIVVTGSVTELRMFDAPYAIGVVDRDALRAGGLQVNLSEALGAVPGLSVLNRSNYAQDLQMSSRGYGARAGFGVRGLRLYTDGIPATMPDGSGQVTHFDLAGAQRIEVLRGPFSALYGNSSGGVIALVSAPVTERHARIGVDVGSHGTRQVRGSYEAPLNEHWDVRAGVSAFETDGFRPHGSAQRLLGNVRLGWRDGADSVVIHAHALHQPADDPLGLSREQYDADPLQTTSQASEFDTRKTASQQQLGAQWKRRHDRGALSETALTGYIGRRDVKQWLAVPPGAQANPGHGGGVIDLERGYHGADARAVWQWRRVRWVAGAAYERQQDRRRGYENFRGPETDRDLGVTGDLRRNEVNFADTTDAYTQAEIELGERLVATFGVRSGRVRLRSRDRYLDNGDDSDSAAFRYTNPVAGLLWRATPQLNLYASAGRGFESPTLNELAYRADGSSGFNGGLQPQRSRQLELGAKWRAPDGRAAVDLAVFRAETRDELAVRSNAGGRASFANVGRTVRQGAELGLQWQWQRTWHTRVAMTWLDATYRDGFLACAGTPCNEPSVPVEAGNRIAGTTPRSAFADLAWRPAQGRELAVEWRAQAGTAVNDVNSDFAGGYGLLALRGRWRFGHENGPELFARIDNLFDRRYVGSVIVNEGNGRYFEPGAPRTWTFGLSWPL</sequence>
<evidence type="ECO:0000256" key="8">
    <source>
        <dbReference type="ARBA" id="ARBA00023065"/>
    </source>
</evidence>
<protein>
    <submittedName>
        <fullName evidence="18">TonB-dependent receptor</fullName>
    </submittedName>
</protein>
<evidence type="ECO:0000256" key="9">
    <source>
        <dbReference type="ARBA" id="ARBA00023077"/>
    </source>
</evidence>
<evidence type="ECO:0000256" key="12">
    <source>
        <dbReference type="ARBA" id="ARBA00023237"/>
    </source>
</evidence>
<dbReference type="RefSeq" id="WP_251779788.1">
    <property type="nucleotide sequence ID" value="NZ_JAMKFE010000011.1"/>
</dbReference>
<evidence type="ECO:0000256" key="10">
    <source>
        <dbReference type="ARBA" id="ARBA00023136"/>
    </source>
</evidence>
<keyword evidence="4 13" id="KW-1134">Transmembrane beta strand</keyword>
<accession>A0ABT0YSN7</accession>
<evidence type="ECO:0000256" key="7">
    <source>
        <dbReference type="ARBA" id="ARBA00023004"/>
    </source>
</evidence>
<dbReference type="Proteomes" id="UP001165541">
    <property type="component" value="Unassembled WGS sequence"/>
</dbReference>
<comment type="subcellular location">
    <subcellularLocation>
        <location evidence="1 13">Cell outer membrane</location>
        <topology evidence="1 13">Multi-pass membrane protein</topology>
    </subcellularLocation>
</comment>
<evidence type="ECO:0000256" key="4">
    <source>
        <dbReference type="ARBA" id="ARBA00022452"/>
    </source>
</evidence>
<dbReference type="Gene3D" id="2.170.130.10">
    <property type="entry name" value="TonB-dependent receptor, plug domain"/>
    <property type="match status" value="1"/>
</dbReference>
<dbReference type="Pfam" id="PF07715">
    <property type="entry name" value="Plug"/>
    <property type="match status" value="1"/>
</dbReference>
<evidence type="ECO:0000256" key="2">
    <source>
        <dbReference type="ARBA" id="ARBA00009810"/>
    </source>
</evidence>
<keyword evidence="6 13" id="KW-0812">Transmembrane</keyword>
<dbReference type="InterPro" id="IPR037066">
    <property type="entry name" value="Plug_dom_sf"/>
</dbReference>